<name>A0ABZ2IYE1_9BACT</name>
<proteinExistence type="predicted"/>
<sequence>MLKWLKENIAEERAKKQKQADEHAARQGFTLVGTCNSCGKTNTRVKKNHYVEGKENENICYNCAKRIAIMSR</sequence>
<dbReference type="EMBL" id="CP146609">
    <property type="protein sequence ID" value="WWX23690.1"/>
    <property type="molecule type" value="Genomic_DNA"/>
</dbReference>
<keyword evidence="2" id="KW-1185">Reference proteome</keyword>
<dbReference type="RefSeq" id="WP_338669387.1">
    <property type="nucleotide sequence ID" value="NZ_CP146609.1"/>
</dbReference>
<evidence type="ECO:0000313" key="1">
    <source>
        <dbReference type="EMBL" id="WWX23690.1"/>
    </source>
</evidence>
<accession>A0ABZ2IYE1</accession>
<dbReference type="Proteomes" id="UP001385389">
    <property type="component" value="Chromosome"/>
</dbReference>
<protein>
    <submittedName>
        <fullName evidence="1">Uncharacterized protein</fullName>
    </submittedName>
</protein>
<organism evidence="1 2">
    <name type="scientific">Pseudodesulfovibrio methanolicus</name>
    <dbReference type="NCBI Taxonomy" id="3126690"/>
    <lineage>
        <taxon>Bacteria</taxon>
        <taxon>Pseudomonadati</taxon>
        <taxon>Thermodesulfobacteriota</taxon>
        <taxon>Desulfovibrionia</taxon>
        <taxon>Desulfovibrionales</taxon>
        <taxon>Desulfovibrionaceae</taxon>
    </lineage>
</organism>
<reference evidence="1 2" key="1">
    <citation type="submission" date="2024-03" db="EMBL/GenBank/DDBJ databases">
        <title>Phenotype and Genome Characterization of a Sulfate-Reducing Bacterium Pseudodesulfovibrio sp. strain 5S69, isolated from Petroleum Reservoir in Tatarstan (Russia).</title>
        <authorList>
            <person name="Bidzhieva S.K."/>
            <person name="Kadnikov V."/>
            <person name="Tourova T.P."/>
            <person name="Samigullina S.R."/>
            <person name="Sokolova D.S."/>
            <person name="Poltaraus A.B."/>
            <person name="Avtukh A.N."/>
            <person name="Tereshina V.M."/>
            <person name="Mardanov A.V."/>
            <person name="Nazina T.N."/>
        </authorList>
    </citation>
    <scope>NUCLEOTIDE SEQUENCE [LARGE SCALE GENOMIC DNA]</scope>
    <source>
        <strain evidence="1 2">5S69</strain>
    </source>
</reference>
<evidence type="ECO:0000313" key="2">
    <source>
        <dbReference type="Proteomes" id="UP001385389"/>
    </source>
</evidence>
<gene>
    <name evidence="1" type="ORF">V8V93_05675</name>
</gene>